<protein>
    <submittedName>
        <fullName evidence="1">Uncharacterized protein</fullName>
    </submittedName>
</protein>
<sequence>MPLKGVSDDLKSCIPVLYGKGYSVKDICHLLSIKKTLAYKVLNQYHHHGTISNPLTYSCLVRSPHSLHPADFPFISAVVNHCPSIYLNKLKPASVLHYLHFSWVDILQARIFEKANGHVLVPQLFVLVLMSSACNSGDVMTLLLQYWLELSGDPSSLCFCSLFVGLLPHYHLVMAGFQQIACKLQTNCFRSNE</sequence>
<reference evidence="2" key="2">
    <citation type="submission" date="2015-01" db="EMBL/GenBank/DDBJ databases">
        <title>Evolutionary Origins and Diversification of the Mycorrhizal Mutualists.</title>
        <authorList>
            <consortium name="DOE Joint Genome Institute"/>
            <consortium name="Mycorrhizal Genomics Consortium"/>
            <person name="Kohler A."/>
            <person name="Kuo A."/>
            <person name="Nagy L.G."/>
            <person name="Floudas D."/>
            <person name="Copeland A."/>
            <person name="Barry K.W."/>
            <person name="Cichocki N."/>
            <person name="Veneault-Fourrey C."/>
            <person name="LaButti K."/>
            <person name="Lindquist E.A."/>
            <person name="Lipzen A."/>
            <person name="Lundell T."/>
            <person name="Morin E."/>
            <person name="Murat C."/>
            <person name="Riley R."/>
            <person name="Ohm R."/>
            <person name="Sun H."/>
            <person name="Tunlid A."/>
            <person name="Henrissat B."/>
            <person name="Grigoriev I.V."/>
            <person name="Hibbett D.S."/>
            <person name="Martin F."/>
        </authorList>
    </citation>
    <scope>NUCLEOTIDE SEQUENCE [LARGE SCALE GENOMIC DNA]</scope>
    <source>
        <strain evidence="2">Foug A</strain>
    </source>
</reference>
<dbReference type="OrthoDB" id="3012036at2759"/>
<reference evidence="1 2" key="1">
    <citation type="submission" date="2014-04" db="EMBL/GenBank/DDBJ databases">
        <authorList>
            <consortium name="DOE Joint Genome Institute"/>
            <person name="Kuo A."/>
            <person name="Kohler A."/>
            <person name="Nagy L.G."/>
            <person name="Floudas D."/>
            <person name="Copeland A."/>
            <person name="Barry K.W."/>
            <person name="Cichocki N."/>
            <person name="Veneault-Fourrey C."/>
            <person name="LaButti K."/>
            <person name="Lindquist E.A."/>
            <person name="Lipzen A."/>
            <person name="Lundell T."/>
            <person name="Morin E."/>
            <person name="Murat C."/>
            <person name="Sun H."/>
            <person name="Tunlid A."/>
            <person name="Henrissat B."/>
            <person name="Grigoriev I.V."/>
            <person name="Hibbett D.S."/>
            <person name="Martin F."/>
            <person name="Nordberg H.P."/>
            <person name="Cantor M.N."/>
            <person name="Hua S.X."/>
        </authorList>
    </citation>
    <scope>NUCLEOTIDE SEQUENCE [LARGE SCALE GENOMIC DNA]</scope>
    <source>
        <strain evidence="1 2">Foug A</strain>
    </source>
</reference>
<name>A0A0C3AEX5_9AGAM</name>
<dbReference type="InParanoid" id="A0A0C3AEX5"/>
<gene>
    <name evidence="1" type="ORF">SCLCIDRAFT_1173168</name>
</gene>
<dbReference type="HOGENOM" id="CLU_1409570_0_0_1"/>
<dbReference type="EMBL" id="KN822034">
    <property type="protein sequence ID" value="KIM63512.1"/>
    <property type="molecule type" value="Genomic_DNA"/>
</dbReference>
<dbReference type="AlphaFoldDB" id="A0A0C3AEX5"/>
<evidence type="ECO:0000313" key="1">
    <source>
        <dbReference type="EMBL" id="KIM63512.1"/>
    </source>
</evidence>
<evidence type="ECO:0000313" key="2">
    <source>
        <dbReference type="Proteomes" id="UP000053989"/>
    </source>
</evidence>
<keyword evidence="2" id="KW-1185">Reference proteome</keyword>
<accession>A0A0C3AEX5</accession>
<dbReference type="Proteomes" id="UP000053989">
    <property type="component" value="Unassembled WGS sequence"/>
</dbReference>
<organism evidence="1 2">
    <name type="scientific">Scleroderma citrinum Foug A</name>
    <dbReference type="NCBI Taxonomy" id="1036808"/>
    <lineage>
        <taxon>Eukaryota</taxon>
        <taxon>Fungi</taxon>
        <taxon>Dikarya</taxon>
        <taxon>Basidiomycota</taxon>
        <taxon>Agaricomycotina</taxon>
        <taxon>Agaricomycetes</taxon>
        <taxon>Agaricomycetidae</taxon>
        <taxon>Boletales</taxon>
        <taxon>Sclerodermatineae</taxon>
        <taxon>Sclerodermataceae</taxon>
        <taxon>Scleroderma</taxon>
    </lineage>
</organism>
<proteinExistence type="predicted"/>